<evidence type="ECO:0000313" key="2">
    <source>
        <dbReference type="EMBL" id="NVZ07823.1"/>
    </source>
</evidence>
<dbReference type="RefSeq" id="WP_176974626.1">
    <property type="nucleotide sequence ID" value="NZ_JABZEO010000001.1"/>
</dbReference>
<proteinExistence type="predicted"/>
<keyword evidence="3" id="KW-1185">Reference proteome</keyword>
<protein>
    <submittedName>
        <fullName evidence="2">Peptidase</fullName>
    </submittedName>
</protein>
<dbReference type="PANTHER" id="PTHR43666:SF1">
    <property type="entry name" value="CONSERVED PROTEIN"/>
    <property type="match status" value="1"/>
</dbReference>
<gene>
    <name evidence="2" type="ORF">HW932_00935</name>
</gene>
<dbReference type="PANTHER" id="PTHR43666">
    <property type="entry name" value="TLDD PROTEIN"/>
    <property type="match status" value="1"/>
</dbReference>
<evidence type="ECO:0000259" key="1">
    <source>
        <dbReference type="Pfam" id="PF19289"/>
    </source>
</evidence>
<dbReference type="AlphaFoldDB" id="A0A850RFB4"/>
<dbReference type="InterPro" id="IPR045569">
    <property type="entry name" value="Metalloprtase-TldD/E_C"/>
</dbReference>
<feature type="domain" description="Metalloprotease TldD/E C-terminal" evidence="1">
    <location>
        <begin position="217"/>
        <end position="438"/>
    </location>
</feature>
<reference evidence="2 3" key="1">
    <citation type="submission" date="2020-06" db="EMBL/GenBank/DDBJ databases">
        <title>Whole-genome sequence of Allochromatium humboldtianum DSM 21881, type strain.</title>
        <authorList>
            <person name="Kyndt J.A."/>
            <person name="Meyer T.E."/>
        </authorList>
    </citation>
    <scope>NUCLEOTIDE SEQUENCE [LARGE SCALE GENOMIC DNA]</scope>
    <source>
        <strain evidence="2 3">DSM 21881</strain>
    </source>
</reference>
<accession>A0A850RFB4</accession>
<organism evidence="2 3">
    <name type="scientific">Allochromatium humboldtianum</name>
    <dbReference type="NCBI Taxonomy" id="504901"/>
    <lineage>
        <taxon>Bacteria</taxon>
        <taxon>Pseudomonadati</taxon>
        <taxon>Pseudomonadota</taxon>
        <taxon>Gammaproteobacteria</taxon>
        <taxon>Chromatiales</taxon>
        <taxon>Chromatiaceae</taxon>
        <taxon>Allochromatium</taxon>
    </lineage>
</organism>
<name>A0A850RFB4_9GAMM</name>
<dbReference type="Pfam" id="PF19289">
    <property type="entry name" value="PmbA_TldD_3rd"/>
    <property type="match status" value="1"/>
</dbReference>
<comment type="caution">
    <text evidence="2">The sequence shown here is derived from an EMBL/GenBank/DDBJ whole genome shotgun (WGS) entry which is preliminary data.</text>
</comment>
<dbReference type="EMBL" id="JABZEO010000001">
    <property type="protein sequence ID" value="NVZ07823.1"/>
    <property type="molecule type" value="Genomic_DNA"/>
</dbReference>
<evidence type="ECO:0000313" key="3">
    <source>
        <dbReference type="Proteomes" id="UP000592294"/>
    </source>
</evidence>
<dbReference type="SUPFAM" id="SSF111283">
    <property type="entry name" value="Putative modulator of DNA gyrase, PmbA/TldD"/>
    <property type="match status" value="1"/>
</dbReference>
<dbReference type="InterPro" id="IPR036059">
    <property type="entry name" value="TldD/PmbA_sf"/>
</dbReference>
<dbReference type="GO" id="GO:0006508">
    <property type="term" value="P:proteolysis"/>
    <property type="evidence" value="ECO:0007669"/>
    <property type="project" value="InterPro"/>
</dbReference>
<dbReference type="Proteomes" id="UP000592294">
    <property type="component" value="Unassembled WGS sequence"/>
</dbReference>
<dbReference type="GO" id="GO:0008237">
    <property type="term" value="F:metallopeptidase activity"/>
    <property type="evidence" value="ECO:0007669"/>
    <property type="project" value="InterPro"/>
</dbReference>
<sequence length="440" mass="48142">MTPDAFFALAERLSAGLTGDEVLFCNLGGEVSDFVRLNRNRVRQAGNVRAAGLTLTLIAGARQAEAAFDLSGDPEADLALGRTLIGRLRERLAVLPDDPYLQYATEPSTGVTCQESQALPPAEEAVATLIEAAEGLDLVGIWAGGLIQTGLASSLGHRHWHERASFNLDWSVYLSGDKALKSSYSGFDWNPDVVHERLRTMRAGLEILRRPARRLDPGRYRAYLAPPAVEELMGMLAWGGFDLRDHRTQQTPLLKLVRGERAFDPRITLREDHARGLTPGFTPEGFILPPSVTLIDAGAFGDCLVDARSGREYGEPVNAASGSPESLSLEPGDLPESEVLARLDTGLWIGHLWYCNWSDPNEARVTGMTRFGTFWVEGGEIRCPVEVMRFDDSLYALLGTRLEALTRERELRLSPETYEGRSSASALLPGVLVSGIELTL</sequence>